<feature type="binding site" evidence="6">
    <location>
        <position position="47"/>
    </location>
    <ligand>
        <name>ATP</name>
        <dbReference type="ChEBI" id="CHEBI:30616"/>
    </ligand>
</feature>
<dbReference type="Gene3D" id="3.30.1120.30">
    <property type="entry name" value="POLO box domain"/>
    <property type="match status" value="2"/>
</dbReference>
<evidence type="ECO:0000256" key="7">
    <source>
        <dbReference type="SAM" id="MobiDB-lite"/>
    </source>
</evidence>
<evidence type="ECO:0000256" key="4">
    <source>
        <dbReference type="ARBA" id="ARBA00022777"/>
    </source>
</evidence>
<evidence type="ECO:0000313" key="10">
    <source>
        <dbReference type="Proteomes" id="UP000887458"/>
    </source>
</evidence>
<dbReference type="SMART" id="SM00220">
    <property type="entry name" value="S_TKc"/>
    <property type="match status" value="1"/>
</dbReference>
<dbReference type="Proteomes" id="UP000887458">
    <property type="component" value="Unassembled WGS sequence"/>
</dbReference>
<dbReference type="PANTHER" id="PTHR24345">
    <property type="entry name" value="SERINE/THREONINE-PROTEIN KINASE PLK"/>
    <property type="match status" value="1"/>
</dbReference>
<dbReference type="InterPro" id="IPR008271">
    <property type="entry name" value="Ser/Thr_kinase_AS"/>
</dbReference>
<dbReference type="InterPro" id="IPR000959">
    <property type="entry name" value="POLO_box_dom"/>
</dbReference>
<keyword evidence="4 9" id="KW-0418">Kinase</keyword>
<evidence type="ECO:0000256" key="3">
    <source>
        <dbReference type="ARBA" id="ARBA00022741"/>
    </source>
</evidence>
<dbReference type="PANTHER" id="PTHR24345:SF0">
    <property type="entry name" value="CELL CYCLE SERINE_THREONINE-PROTEIN KINASE CDC5_MSD2"/>
    <property type="match status" value="1"/>
</dbReference>
<name>A0ABQ8JA05_DERPT</name>
<dbReference type="PROSITE" id="PS50011">
    <property type="entry name" value="PROTEIN_KINASE_DOM"/>
    <property type="match status" value="1"/>
</dbReference>
<feature type="compositionally biased region" description="Low complexity" evidence="7">
    <location>
        <begin position="305"/>
        <end position="322"/>
    </location>
</feature>
<dbReference type="Pfam" id="PF00659">
    <property type="entry name" value="POLO_box"/>
    <property type="match status" value="1"/>
</dbReference>
<evidence type="ECO:0000313" key="9">
    <source>
        <dbReference type="EMBL" id="KAH9419421.1"/>
    </source>
</evidence>
<protein>
    <submittedName>
        <fullName evidence="9">Serine/threonine-protein kinase plk1</fullName>
    </submittedName>
</protein>
<dbReference type="Pfam" id="PF00069">
    <property type="entry name" value="Pkinase"/>
    <property type="match status" value="1"/>
</dbReference>
<dbReference type="GO" id="GO:0016301">
    <property type="term" value="F:kinase activity"/>
    <property type="evidence" value="ECO:0007669"/>
    <property type="project" value="UniProtKB-KW"/>
</dbReference>
<evidence type="ECO:0000256" key="1">
    <source>
        <dbReference type="ARBA" id="ARBA00022527"/>
    </source>
</evidence>
<feature type="domain" description="Protein kinase" evidence="8">
    <location>
        <begin position="18"/>
        <end position="291"/>
    </location>
</feature>
<keyword evidence="2" id="KW-0808">Transferase</keyword>
<dbReference type="SUPFAM" id="SSF82615">
    <property type="entry name" value="Polo-box domain"/>
    <property type="match status" value="2"/>
</dbReference>
<dbReference type="InterPro" id="IPR036947">
    <property type="entry name" value="POLO_box_dom_sf"/>
</dbReference>
<dbReference type="InterPro" id="IPR017441">
    <property type="entry name" value="Protein_kinase_ATP_BS"/>
</dbReference>
<keyword evidence="5 6" id="KW-0067">ATP-binding</keyword>
<organism evidence="9 10">
    <name type="scientific">Dermatophagoides pteronyssinus</name>
    <name type="common">European house dust mite</name>
    <dbReference type="NCBI Taxonomy" id="6956"/>
    <lineage>
        <taxon>Eukaryota</taxon>
        <taxon>Metazoa</taxon>
        <taxon>Ecdysozoa</taxon>
        <taxon>Arthropoda</taxon>
        <taxon>Chelicerata</taxon>
        <taxon>Arachnida</taxon>
        <taxon>Acari</taxon>
        <taxon>Acariformes</taxon>
        <taxon>Sarcoptiformes</taxon>
        <taxon>Astigmata</taxon>
        <taxon>Psoroptidia</taxon>
        <taxon>Analgoidea</taxon>
        <taxon>Pyroglyphidae</taxon>
        <taxon>Dermatophagoidinae</taxon>
        <taxon>Dermatophagoides</taxon>
    </lineage>
</organism>
<keyword evidence="1" id="KW-0723">Serine/threonine-protein kinase</keyword>
<evidence type="ECO:0000256" key="6">
    <source>
        <dbReference type="PROSITE-ProRule" id="PRU10141"/>
    </source>
</evidence>
<accession>A0ABQ8JA05</accession>
<proteinExistence type="predicted"/>
<reference evidence="9 10" key="1">
    <citation type="journal article" date="2018" name="J. Allergy Clin. Immunol.">
        <title>High-quality assembly of Dermatophagoides pteronyssinus genome and transcriptome reveals a wide range of novel allergens.</title>
        <authorList>
            <person name="Liu X.Y."/>
            <person name="Yang K.Y."/>
            <person name="Wang M.Q."/>
            <person name="Kwok J.S."/>
            <person name="Zeng X."/>
            <person name="Yang Z."/>
            <person name="Xiao X.J."/>
            <person name="Lau C.P."/>
            <person name="Li Y."/>
            <person name="Huang Z.M."/>
            <person name="Ba J.G."/>
            <person name="Yim A.K."/>
            <person name="Ouyang C.Y."/>
            <person name="Ngai S.M."/>
            <person name="Chan T.F."/>
            <person name="Leung E.L."/>
            <person name="Liu L."/>
            <person name="Liu Z.G."/>
            <person name="Tsui S.K."/>
        </authorList>
    </citation>
    <scope>NUCLEOTIDE SEQUENCE [LARGE SCALE GENOMIC DNA]</scope>
    <source>
        <strain evidence="9">Derp</strain>
    </source>
</reference>
<dbReference type="InterPro" id="IPR011009">
    <property type="entry name" value="Kinase-like_dom_sf"/>
</dbReference>
<comment type="caution">
    <text evidence="9">The sequence shown here is derived from an EMBL/GenBank/DDBJ whole genome shotgun (WGS) entry which is preliminary data.</text>
</comment>
<dbReference type="PROSITE" id="PS00107">
    <property type="entry name" value="PROTEIN_KINASE_ATP"/>
    <property type="match status" value="1"/>
</dbReference>
<keyword evidence="10" id="KW-1185">Reference proteome</keyword>
<gene>
    <name evidence="9" type="primary">PLK1_2</name>
    <name evidence="9" type="ORF">DERP_010633</name>
</gene>
<reference evidence="9 10" key="2">
    <citation type="journal article" date="2022" name="Mol. Biol. Evol.">
        <title>Comparative Genomics Reveals Insights into the Divergent Evolution of Astigmatic Mites and Household Pest Adaptations.</title>
        <authorList>
            <person name="Xiong Q."/>
            <person name="Wan A.T."/>
            <person name="Liu X."/>
            <person name="Fung C.S."/>
            <person name="Xiao X."/>
            <person name="Malainual N."/>
            <person name="Hou J."/>
            <person name="Wang L."/>
            <person name="Wang M."/>
            <person name="Yang K.Y."/>
            <person name="Cui Y."/>
            <person name="Leung E.L."/>
            <person name="Nong W."/>
            <person name="Shin S.K."/>
            <person name="Au S.W."/>
            <person name="Jeong K.Y."/>
            <person name="Chew F.T."/>
            <person name="Hui J.H."/>
            <person name="Leung T.F."/>
            <person name="Tungtrongchitr A."/>
            <person name="Zhong N."/>
            <person name="Liu Z."/>
            <person name="Tsui S.K."/>
        </authorList>
    </citation>
    <scope>NUCLEOTIDE SEQUENCE [LARGE SCALE GENOMIC DNA]</scope>
    <source>
        <strain evidence="9">Derp</strain>
    </source>
</reference>
<dbReference type="InterPro" id="IPR000719">
    <property type="entry name" value="Prot_kinase_dom"/>
</dbReference>
<keyword evidence="3 6" id="KW-0547">Nucleotide-binding</keyword>
<evidence type="ECO:0000259" key="8">
    <source>
        <dbReference type="PROSITE" id="PS50011"/>
    </source>
</evidence>
<evidence type="ECO:0000256" key="2">
    <source>
        <dbReference type="ARBA" id="ARBA00022679"/>
    </source>
</evidence>
<dbReference type="SUPFAM" id="SSF56112">
    <property type="entry name" value="Protein kinase-like (PK-like)"/>
    <property type="match status" value="1"/>
</dbReference>
<evidence type="ECO:0000256" key="5">
    <source>
        <dbReference type="ARBA" id="ARBA00022840"/>
    </source>
</evidence>
<sequence length="569" mass="66358">MDKYVGVKKYIKTNNSNYLISDYLGKGSYAIVVRAINVNNNQTVAIKMLLFDNKNDEERNKRIELLARKEAEILFQLRSHRNIVEIFDYFQTTTNDDDNHHHSCFLILELCANKSLNNLLRNEQINLTKEMIKTFLFDIITGCHYLHSKLIVHRDLKPDNILMNENYVAKIGDFGLATQLESSDKYLYTFCGTPKYQAPEMILKNGYNFPVDIWAIGCIAYRLYYGNAPFNGTNSDEIYRSVLNKNIKCCRISCYDFMVSNDDIKVIRSMLIKEPEKRIKIDDLLARKRFFADKLSSLTISATSTISSSSSPTAQNNNQQKNNPRKRVHLDSMIDYLKAIANYESNKLIRINYIPYHDNQLTPIIMIRQWIEIAMIGFGYDLGHKTYAFNFRDQTKMMMLHNEFIFYMDNKNTTTTANTQSSICEFQLKCCPDLLKKKLKILQQSFNILHRTNIVDDQTKIVHDDDGDDDDNSIIQLSRQQQQLPWLQKWIKTIDVFVFQLANKLIQINFSQQKKILLFDSDKKSMTIINQNTQKKLSLALSFILNGNVTDRMRQYVSVALQYIELINK</sequence>
<feature type="region of interest" description="Disordered" evidence="7">
    <location>
        <begin position="305"/>
        <end position="325"/>
    </location>
</feature>
<dbReference type="PROSITE" id="PS00108">
    <property type="entry name" value="PROTEIN_KINASE_ST"/>
    <property type="match status" value="1"/>
</dbReference>
<dbReference type="Gene3D" id="1.10.510.10">
    <property type="entry name" value="Transferase(Phosphotransferase) domain 1"/>
    <property type="match status" value="1"/>
</dbReference>
<dbReference type="EMBL" id="NJHN03000059">
    <property type="protein sequence ID" value="KAH9419421.1"/>
    <property type="molecule type" value="Genomic_DNA"/>
</dbReference>